<evidence type="ECO:0000313" key="8">
    <source>
        <dbReference type="EMBL" id="MDR7326948.1"/>
    </source>
</evidence>
<dbReference type="InterPro" id="IPR039420">
    <property type="entry name" value="WalR-like"/>
</dbReference>
<dbReference type="Pfam" id="PF00196">
    <property type="entry name" value="GerE"/>
    <property type="match status" value="1"/>
</dbReference>
<evidence type="ECO:0000256" key="3">
    <source>
        <dbReference type="ARBA" id="ARBA00023125"/>
    </source>
</evidence>
<evidence type="ECO:0000256" key="4">
    <source>
        <dbReference type="ARBA" id="ARBA00023163"/>
    </source>
</evidence>
<dbReference type="EMBL" id="JAVDYC010000001">
    <property type="protein sequence ID" value="MDR7326948.1"/>
    <property type="molecule type" value="Genomic_DNA"/>
</dbReference>
<protein>
    <submittedName>
        <fullName evidence="8">DNA-binding NarL/FixJ family response regulator</fullName>
    </submittedName>
</protein>
<evidence type="ECO:0000256" key="2">
    <source>
        <dbReference type="ARBA" id="ARBA00023015"/>
    </source>
</evidence>
<dbReference type="GO" id="GO:0006355">
    <property type="term" value="P:regulation of DNA-templated transcription"/>
    <property type="evidence" value="ECO:0007669"/>
    <property type="project" value="InterPro"/>
</dbReference>
<sequence length="229" mass="24348">MGRQTPIRVLVADDQALVRTGLRLILDAEPDIEVISEAADGAAAVRLARLLRPDVTLMDIRMPGLDGVRATELLAGPQVTDPLRVVVVTTYDVDEQVYAALLAGACGFLLKDAGARWLPEAVRAAVDGEAVVSPSVTVRLLRHFTRSAAAPAGPPGLPVTTRELDVVLAVARGRTNAEIAGDLHISLSTVKTHLASLQGKLALRNRTEIAIWAWRHGLVGRDGPPPSLH</sequence>
<dbReference type="GO" id="GO:0000160">
    <property type="term" value="P:phosphorelay signal transduction system"/>
    <property type="evidence" value="ECO:0007669"/>
    <property type="project" value="InterPro"/>
</dbReference>
<dbReference type="SMART" id="SM00421">
    <property type="entry name" value="HTH_LUXR"/>
    <property type="match status" value="1"/>
</dbReference>
<accession>A0AAE3ZZS0</accession>
<comment type="caution">
    <text evidence="8">The sequence shown here is derived from an EMBL/GenBank/DDBJ whole genome shotgun (WGS) entry which is preliminary data.</text>
</comment>
<dbReference type="PANTHER" id="PTHR43214:SF24">
    <property type="entry name" value="TRANSCRIPTIONAL REGULATORY PROTEIN NARL-RELATED"/>
    <property type="match status" value="1"/>
</dbReference>
<feature type="domain" description="HTH luxR-type" evidence="6">
    <location>
        <begin position="152"/>
        <end position="217"/>
    </location>
</feature>
<name>A0AAE3ZZS0_9ACTN</name>
<dbReference type="Pfam" id="PF00072">
    <property type="entry name" value="Response_reg"/>
    <property type="match status" value="1"/>
</dbReference>
<keyword evidence="1 5" id="KW-0597">Phosphoprotein</keyword>
<organism evidence="8 9">
    <name type="scientific">Catenuloplanes niger</name>
    <dbReference type="NCBI Taxonomy" id="587534"/>
    <lineage>
        <taxon>Bacteria</taxon>
        <taxon>Bacillati</taxon>
        <taxon>Actinomycetota</taxon>
        <taxon>Actinomycetes</taxon>
        <taxon>Micromonosporales</taxon>
        <taxon>Micromonosporaceae</taxon>
        <taxon>Catenuloplanes</taxon>
    </lineage>
</organism>
<evidence type="ECO:0000256" key="5">
    <source>
        <dbReference type="PROSITE-ProRule" id="PRU00169"/>
    </source>
</evidence>
<dbReference type="AlphaFoldDB" id="A0AAE3ZZS0"/>
<dbReference type="PANTHER" id="PTHR43214">
    <property type="entry name" value="TWO-COMPONENT RESPONSE REGULATOR"/>
    <property type="match status" value="1"/>
</dbReference>
<feature type="modified residue" description="4-aspartylphosphate" evidence="5">
    <location>
        <position position="59"/>
    </location>
</feature>
<keyword evidence="4" id="KW-0804">Transcription</keyword>
<dbReference type="Gene3D" id="3.40.50.2300">
    <property type="match status" value="1"/>
</dbReference>
<evidence type="ECO:0000259" key="6">
    <source>
        <dbReference type="PROSITE" id="PS50043"/>
    </source>
</evidence>
<dbReference type="InterPro" id="IPR011006">
    <property type="entry name" value="CheY-like_superfamily"/>
</dbReference>
<feature type="domain" description="Response regulatory" evidence="7">
    <location>
        <begin position="8"/>
        <end position="126"/>
    </location>
</feature>
<dbReference type="InterPro" id="IPR058245">
    <property type="entry name" value="NreC/VraR/RcsB-like_REC"/>
</dbReference>
<reference evidence="8 9" key="1">
    <citation type="submission" date="2023-07" db="EMBL/GenBank/DDBJ databases">
        <title>Sequencing the genomes of 1000 actinobacteria strains.</title>
        <authorList>
            <person name="Klenk H.-P."/>
        </authorList>
    </citation>
    <scope>NUCLEOTIDE SEQUENCE [LARGE SCALE GENOMIC DNA]</scope>
    <source>
        <strain evidence="8 9">DSM 44711</strain>
    </source>
</reference>
<keyword evidence="2" id="KW-0805">Transcription regulation</keyword>
<proteinExistence type="predicted"/>
<dbReference type="CDD" id="cd06170">
    <property type="entry name" value="LuxR_C_like"/>
    <property type="match status" value="1"/>
</dbReference>
<evidence type="ECO:0000313" key="9">
    <source>
        <dbReference type="Proteomes" id="UP001183629"/>
    </source>
</evidence>
<dbReference type="PROSITE" id="PS50043">
    <property type="entry name" value="HTH_LUXR_2"/>
    <property type="match status" value="1"/>
</dbReference>
<dbReference type="Proteomes" id="UP001183629">
    <property type="component" value="Unassembled WGS sequence"/>
</dbReference>
<dbReference type="PROSITE" id="PS00622">
    <property type="entry name" value="HTH_LUXR_1"/>
    <property type="match status" value="1"/>
</dbReference>
<gene>
    <name evidence="8" type="ORF">J2S44_007198</name>
</gene>
<dbReference type="SUPFAM" id="SSF46894">
    <property type="entry name" value="C-terminal effector domain of the bipartite response regulators"/>
    <property type="match status" value="1"/>
</dbReference>
<evidence type="ECO:0000259" key="7">
    <source>
        <dbReference type="PROSITE" id="PS50110"/>
    </source>
</evidence>
<dbReference type="PROSITE" id="PS50110">
    <property type="entry name" value="RESPONSE_REGULATORY"/>
    <property type="match status" value="1"/>
</dbReference>
<keyword evidence="9" id="KW-1185">Reference proteome</keyword>
<dbReference type="InterPro" id="IPR001789">
    <property type="entry name" value="Sig_transdc_resp-reg_receiver"/>
</dbReference>
<dbReference type="PRINTS" id="PR00038">
    <property type="entry name" value="HTHLUXR"/>
</dbReference>
<dbReference type="CDD" id="cd17535">
    <property type="entry name" value="REC_NarL-like"/>
    <property type="match status" value="1"/>
</dbReference>
<keyword evidence="3 8" id="KW-0238">DNA-binding</keyword>
<dbReference type="SMART" id="SM00448">
    <property type="entry name" value="REC"/>
    <property type="match status" value="1"/>
</dbReference>
<dbReference type="RefSeq" id="WP_310423539.1">
    <property type="nucleotide sequence ID" value="NZ_JAVDYC010000001.1"/>
</dbReference>
<dbReference type="GO" id="GO:0003677">
    <property type="term" value="F:DNA binding"/>
    <property type="evidence" value="ECO:0007669"/>
    <property type="project" value="UniProtKB-KW"/>
</dbReference>
<evidence type="ECO:0000256" key="1">
    <source>
        <dbReference type="ARBA" id="ARBA00022553"/>
    </source>
</evidence>
<dbReference type="InterPro" id="IPR000792">
    <property type="entry name" value="Tscrpt_reg_LuxR_C"/>
</dbReference>
<dbReference type="InterPro" id="IPR016032">
    <property type="entry name" value="Sig_transdc_resp-reg_C-effctor"/>
</dbReference>
<dbReference type="SUPFAM" id="SSF52172">
    <property type="entry name" value="CheY-like"/>
    <property type="match status" value="1"/>
</dbReference>